<dbReference type="AlphaFoldDB" id="A0AAD3YA52"/>
<feature type="region of interest" description="Disordered" evidence="1">
    <location>
        <begin position="174"/>
        <end position="193"/>
    </location>
</feature>
<reference evidence="3" key="2">
    <citation type="submission" date="2023-06" db="EMBL/GenBank/DDBJ databases">
        <authorList>
            <person name="Kobayashi Y."/>
            <person name="Kayamori A."/>
            <person name="Aoki K."/>
            <person name="Shiwa Y."/>
            <person name="Fujita N."/>
            <person name="Sugita T."/>
            <person name="Iwasaki W."/>
            <person name="Tanaka N."/>
            <person name="Takashima M."/>
        </authorList>
    </citation>
    <scope>NUCLEOTIDE SEQUENCE</scope>
    <source>
        <strain evidence="3">HIS016</strain>
    </source>
</reference>
<protein>
    <recommendedName>
        <fullName evidence="5">Ricin B lectin domain-containing protein</fullName>
    </recommendedName>
</protein>
<dbReference type="EMBL" id="BTCM01000002">
    <property type="protein sequence ID" value="GMK55655.1"/>
    <property type="molecule type" value="Genomic_DNA"/>
</dbReference>
<feature type="signal peptide" evidence="2">
    <location>
        <begin position="1"/>
        <end position="16"/>
    </location>
</feature>
<evidence type="ECO:0000256" key="2">
    <source>
        <dbReference type="SAM" id="SignalP"/>
    </source>
</evidence>
<keyword evidence="4" id="KW-1185">Reference proteome</keyword>
<evidence type="ECO:0000313" key="4">
    <source>
        <dbReference type="Proteomes" id="UP001222932"/>
    </source>
</evidence>
<comment type="caution">
    <text evidence="3">The sequence shown here is derived from an EMBL/GenBank/DDBJ whole genome shotgun (WGS) entry which is preliminary data.</text>
</comment>
<keyword evidence="2" id="KW-0732">Signal</keyword>
<feature type="chain" id="PRO_5042023954" description="Ricin B lectin domain-containing protein" evidence="2">
    <location>
        <begin position="17"/>
        <end position="193"/>
    </location>
</feature>
<evidence type="ECO:0000256" key="1">
    <source>
        <dbReference type="SAM" id="MobiDB-lite"/>
    </source>
</evidence>
<dbReference type="Proteomes" id="UP001222932">
    <property type="component" value="Unassembled WGS sequence"/>
</dbReference>
<name>A0AAD3YA52_9TREE</name>
<evidence type="ECO:0008006" key="5">
    <source>
        <dbReference type="Google" id="ProtNLM"/>
    </source>
</evidence>
<gene>
    <name evidence="3" type="ORF">CspeluHIS016_0207110</name>
</gene>
<reference evidence="3" key="1">
    <citation type="journal article" date="2023" name="BMC Genomics">
        <title>Chromosome-level genome assemblies of Cutaneotrichosporon spp. (Trichosporonales, Basidiomycota) reveal imbalanced evolution between nucleotide sequences and chromosome synteny.</title>
        <authorList>
            <person name="Kobayashi Y."/>
            <person name="Kayamori A."/>
            <person name="Aoki K."/>
            <person name="Shiwa Y."/>
            <person name="Matsutani M."/>
            <person name="Fujita N."/>
            <person name="Sugita T."/>
            <person name="Iwasaki W."/>
            <person name="Tanaka N."/>
            <person name="Takashima M."/>
        </authorList>
    </citation>
    <scope>NUCLEOTIDE SEQUENCE</scope>
    <source>
        <strain evidence="3">HIS016</strain>
    </source>
</reference>
<accession>A0AAD3YA52</accession>
<organism evidence="3 4">
    <name type="scientific">Cutaneotrichosporon spelunceum</name>
    <dbReference type="NCBI Taxonomy" id="1672016"/>
    <lineage>
        <taxon>Eukaryota</taxon>
        <taxon>Fungi</taxon>
        <taxon>Dikarya</taxon>
        <taxon>Basidiomycota</taxon>
        <taxon>Agaricomycotina</taxon>
        <taxon>Tremellomycetes</taxon>
        <taxon>Trichosporonales</taxon>
        <taxon>Trichosporonaceae</taxon>
        <taxon>Cutaneotrichosporon</taxon>
    </lineage>
</organism>
<sequence length="193" mass="21405">MFVASLLLALAASAREGPDRLPRTDPAATEVGFTLMKGEWCIVPSGEAVVAENCTLSAQFPGWNLGGGRINYSHHLRVANTDLCLSAGTDWSQWDNHLPLTLEECDYATATETWRNPQVWAKDVNGGPGAYRLMDQQWISPYDHFPSQWCMDVRDGWTPNDDSSWEVQLYKCASSSTSNPNSNQVFTDNSDNV</sequence>
<proteinExistence type="predicted"/>
<evidence type="ECO:0000313" key="3">
    <source>
        <dbReference type="EMBL" id="GMK55655.1"/>
    </source>
</evidence>
<dbReference type="PROSITE" id="PS50231">
    <property type="entry name" value="RICIN_B_LECTIN"/>
    <property type="match status" value="1"/>
</dbReference>